<name>A0A7V6A6Q2_9BACT</name>
<dbReference type="Pfam" id="PF12773">
    <property type="entry name" value="DZR"/>
    <property type="match status" value="1"/>
</dbReference>
<sequence>MTYCSHCDLVHGEEHRFCQVCGQLLKRSHPGVRPCARCGAHTLPGQKFCVDCGLPLRVMPAGREEETVPRSPLFYPRGPETRSPQRRRRPFLAFLGIILLLVVGLTFYWEGKKAVAYLAGSWSGKTQELPVTTAKDNLKPEVERLAERIRSAHLNKDINKWLSCYASSYPKLGQLENSILELWKNHDVKEVDYRISKVQRLGDRQASAVIVWSFQVYDQRTHDYQLLRQVYQVTLEKTNGEWKIKESKDEAEPKA</sequence>
<evidence type="ECO:0000259" key="2">
    <source>
        <dbReference type="Pfam" id="PF12773"/>
    </source>
</evidence>
<dbReference type="AlphaFoldDB" id="A0A7V6A6Q2"/>
<proteinExistence type="predicted"/>
<evidence type="ECO:0000256" key="1">
    <source>
        <dbReference type="SAM" id="Phobius"/>
    </source>
</evidence>
<dbReference type="EMBL" id="DTGR01000219">
    <property type="protein sequence ID" value="HHS30853.1"/>
    <property type="molecule type" value="Genomic_DNA"/>
</dbReference>
<organism evidence="3">
    <name type="scientific">Desulfobacca acetoxidans</name>
    <dbReference type="NCBI Taxonomy" id="60893"/>
    <lineage>
        <taxon>Bacteria</taxon>
        <taxon>Pseudomonadati</taxon>
        <taxon>Thermodesulfobacteriota</taxon>
        <taxon>Desulfobaccia</taxon>
        <taxon>Desulfobaccales</taxon>
        <taxon>Desulfobaccaceae</taxon>
        <taxon>Desulfobacca</taxon>
    </lineage>
</organism>
<evidence type="ECO:0000313" key="3">
    <source>
        <dbReference type="EMBL" id="HHS30853.1"/>
    </source>
</evidence>
<comment type="caution">
    <text evidence="3">The sequence shown here is derived from an EMBL/GenBank/DDBJ whole genome shotgun (WGS) entry which is preliminary data.</text>
</comment>
<feature type="domain" description="DZANK-type" evidence="2">
    <location>
        <begin position="4"/>
        <end position="53"/>
    </location>
</feature>
<reference evidence="3" key="1">
    <citation type="journal article" date="2020" name="mSystems">
        <title>Genome- and Community-Level Interaction Insights into Carbon Utilization and Element Cycling Functions of Hydrothermarchaeota in Hydrothermal Sediment.</title>
        <authorList>
            <person name="Zhou Z."/>
            <person name="Liu Y."/>
            <person name="Xu W."/>
            <person name="Pan J."/>
            <person name="Luo Z.H."/>
            <person name="Li M."/>
        </authorList>
    </citation>
    <scope>NUCLEOTIDE SEQUENCE [LARGE SCALE GENOMIC DNA]</scope>
    <source>
        <strain evidence="3">SpSt-767</strain>
    </source>
</reference>
<keyword evidence="1" id="KW-1133">Transmembrane helix</keyword>
<dbReference type="InterPro" id="IPR025874">
    <property type="entry name" value="DZR"/>
</dbReference>
<dbReference type="SUPFAM" id="SSF54427">
    <property type="entry name" value="NTF2-like"/>
    <property type="match status" value="1"/>
</dbReference>
<keyword evidence="1" id="KW-0812">Transmembrane</keyword>
<gene>
    <name evidence="3" type="ORF">ENV52_14270</name>
</gene>
<keyword evidence="1" id="KW-0472">Membrane</keyword>
<accession>A0A7V6A6Q2</accession>
<dbReference type="Gene3D" id="3.10.450.50">
    <property type="match status" value="1"/>
</dbReference>
<protein>
    <recommendedName>
        <fullName evidence="2">DZANK-type domain-containing protein</fullName>
    </recommendedName>
</protein>
<dbReference type="InterPro" id="IPR032710">
    <property type="entry name" value="NTF2-like_dom_sf"/>
</dbReference>
<feature type="transmembrane region" description="Helical" evidence="1">
    <location>
        <begin position="91"/>
        <end position="109"/>
    </location>
</feature>